<gene>
    <name evidence="1" type="ORF">SAMN04487910_2377</name>
</gene>
<dbReference type="OrthoDB" id="1440774at2"/>
<dbReference type="Proteomes" id="UP000198521">
    <property type="component" value="Unassembled WGS sequence"/>
</dbReference>
<dbReference type="STRING" id="1038014.SAMN04487910_2377"/>
<organism evidence="1 2">
    <name type="scientific">Aquimarina amphilecti</name>
    <dbReference type="NCBI Taxonomy" id="1038014"/>
    <lineage>
        <taxon>Bacteria</taxon>
        <taxon>Pseudomonadati</taxon>
        <taxon>Bacteroidota</taxon>
        <taxon>Flavobacteriia</taxon>
        <taxon>Flavobacteriales</taxon>
        <taxon>Flavobacteriaceae</taxon>
        <taxon>Aquimarina</taxon>
    </lineage>
</organism>
<keyword evidence="2" id="KW-1185">Reference proteome</keyword>
<dbReference type="InterPro" id="IPR005901">
    <property type="entry name" value="GLPGLI"/>
</dbReference>
<dbReference type="NCBIfam" id="TIGR01200">
    <property type="entry name" value="GLPGLI"/>
    <property type="match status" value="1"/>
</dbReference>
<sequence>MKIKLFLIIFFISFLGKSQEITVFYKEKRKPAQVSRRHAPMDTEHFKVYMDEIKRIKAASIADKDKDSTDIFRQMMQEQANKMSAHAMKIFKETKKKSLDIPAYDFVTVLKIKNENSLYYPQEKVSNDTVSYTRTNKTGREFVDERVNYNNSEIIYVNHKKDQKISSLKIYEFDQRGRQFLIEEKLMELQWTLTKETKKIDQYICYKAVLNNSDKKIEAWYTKEIIANHGPKGYYGLPGLILELKEGKKTVGFHKIHLIPEEGFEIQPPTEGEKITREELKDLPSKLFNQY</sequence>
<dbReference type="EMBL" id="FOAB01000004">
    <property type="protein sequence ID" value="SEL41239.1"/>
    <property type="molecule type" value="Genomic_DNA"/>
</dbReference>
<evidence type="ECO:0000313" key="1">
    <source>
        <dbReference type="EMBL" id="SEL41239.1"/>
    </source>
</evidence>
<evidence type="ECO:0000313" key="2">
    <source>
        <dbReference type="Proteomes" id="UP000198521"/>
    </source>
</evidence>
<accession>A0A1H7Q0A4</accession>
<dbReference type="RefSeq" id="WP_091408581.1">
    <property type="nucleotide sequence ID" value="NZ_FOAB01000004.1"/>
</dbReference>
<protein>
    <submittedName>
        <fullName evidence="1">GLPGLI family protein</fullName>
    </submittedName>
</protein>
<name>A0A1H7Q0A4_AQUAM</name>
<dbReference type="AlphaFoldDB" id="A0A1H7Q0A4"/>
<dbReference type="Pfam" id="PF09697">
    <property type="entry name" value="Porph_ging"/>
    <property type="match status" value="1"/>
</dbReference>
<reference evidence="1 2" key="1">
    <citation type="submission" date="2016-10" db="EMBL/GenBank/DDBJ databases">
        <authorList>
            <person name="de Groot N.N."/>
        </authorList>
    </citation>
    <scope>NUCLEOTIDE SEQUENCE [LARGE SCALE GENOMIC DNA]</scope>
    <source>
        <strain evidence="1 2">DSM 25232</strain>
    </source>
</reference>
<proteinExistence type="predicted"/>